<dbReference type="PROSITE" id="PS00211">
    <property type="entry name" value="ABC_TRANSPORTER_1"/>
    <property type="match status" value="1"/>
</dbReference>
<dbReference type="SMART" id="SM00382">
    <property type="entry name" value="AAA"/>
    <property type="match status" value="1"/>
</dbReference>
<keyword evidence="5" id="KW-0472">Membrane</keyword>
<dbReference type="InterPro" id="IPR017911">
    <property type="entry name" value="MacB-like_ATP-bd"/>
</dbReference>
<keyword evidence="1" id="KW-0813">Transport</keyword>
<organism evidence="9 10">
    <name type="scientific">Pseudothauera nasutitermitis</name>
    <dbReference type="NCBI Taxonomy" id="2565930"/>
    <lineage>
        <taxon>Bacteria</taxon>
        <taxon>Pseudomonadati</taxon>
        <taxon>Pseudomonadota</taxon>
        <taxon>Betaproteobacteria</taxon>
        <taxon>Rhodocyclales</taxon>
        <taxon>Zoogloeaceae</taxon>
        <taxon>Pseudothauera</taxon>
    </lineage>
</organism>
<dbReference type="OrthoDB" id="8524638at2"/>
<dbReference type="EMBL" id="SSOC01000001">
    <property type="protein sequence ID" value="THF67305.1"/>
    <property type="molecule type" value="Genomic_DNA"/>
</dbReference>
<keyword evidence="6" id="KW-0046">Antibiotic resistance</keyword>
<dbReference type="InterPro" id="IPR003439">
    <property type="entry name" value="ABC_transporter-like_ATP-bd"/>
</dbReference>
<dbReference type="AlphaFoldDB" id="A0A4S4B410"/>
<dbReference type="GO" id="GO:0098796">
    <property type="term" value="C:membrane protein complex"/>
    <property type="evidence" value="ECO:0007669"/>
    <property type="project" value="UniProtKB-ARBA"/>
</dbReference>
<dbReference type="GO" id="GO:0005524">
    <property type="term" value="F:ATP binding"/>
    <property type="evidence" value="ECO:0007669"/>
    <property type="project" value="UniProtKB-KW"/>
</dbReference>
<gene>
    <name evidence="9" type="ORF">E6C76_02715</name>
</gene>
<dbReference type="Gene3D" id="3.40.50.300">
    <property type="entry name" value="P-loop containing nucleotide triphosphate hydrolases"/>
    <property type="match status" value="1"/>
</dbReference>
<evidence type="ECO:0000256" key="6">
    <source>
        <dbReference type="ARBA" id="ARBA00023251"/>
    </source>
</evidence>
<name>A0A4S4B410_9RHOO</name>
<dbReference type="Pfam" id="PF00005">
    <property type="entry name" value="ABC_tran"/>
    <property type="match status" value="1"/>
</dbReference>
<dbReference type="InterPro" id="IPR003593">
    <property type="entry name" value="AAA+_ATPase"/>
</dbReference>
<keyword evidence="2" id="KW-1003">Cell membrane</keyword>
<evidence type="ECO:0000313" key="9">
    <source>
        <dbReference type="EMBL" id="THF67305.1"/>
    </source>
</evidence>
<comment type="caution">
    <text evidence="9">The sequence shown here is derived from an EMBL/GenBank/DDBJ whole genome shotgun (WGS) entry which is preliminary data.</text>
</comment>
<keyword evidence="5" id="KW-1133">Transmembrane helix</keyword>
<proteinExistence type="inferred from homology"/>
<dbReference type="PROSITE" id="PS50893">
    <property type="entry name" value="ABC_TRANSPORTER_2"/>
    <property type="match status" value="1"/>
</dbReference>
<reference evidence="9 10" key="1">
    <citation type="submission" date="2019-04" db="EMBL/GenBank/DDBJ databases">
        <title>Azoarcus nasutitermitis sp. nov. isolated from termite nest.</title>
        <authorList>
            <person name="Lin S.-Y."/>
            <person name="Hameed A."/>
            <person name="Hsu Y.-H."/>
            <person name="Young C.-C."/>
        </authorList>
    </citation>
    <scope>NUCLEOTIDE SEQUENCE [LARGE SCALE GENOMIC DNA]</scope>
    <source>
        <strain evidence="9 10">CC-YHH838</strain>
    </source>
</reference>
<evidence type="ECO:0000256" key="4">
    <source>
        <dbReference type="ARBA" id="ARBA00022840"/>
    </source>
</evidence>
<dbReference type="PANTHER" id="PTHR42798">
    <property type="entry name" value="LIPOPROTEIN-RELEASING SYSTEM ATP-BINDING PROTEIN LOLD"/>
    <property type="match status" value="1"/>
</dbReference>
<dbReference type="Proteomes" id="UP000308430">
    <property type="component" value="Unassembled WGS sequence"/>
</dbReference>
<evidence type="ECO:0000313" key="10">
    <source>
        <dbReference type="Proteomes" id="UP000308430"/>
    </source>
</evidence>
<dbReference type="GO" id="GO:0022857">
    <property type="term" value="F:transmembrane transporter activity"/>
    <property type="evidence" value="ECO:0007669"/>
    <property type="project" value="UniProtKB-ARBA"/>
</dbReference>
<evidence type="ECO:0000256" key="5">
    <source>
        <dbReference type="ARBA" id="ARBA00022989"/>
    </source>
</evidence>
<dbReference type="InterPro" id="IPR017871">
    <property type="entry name" value="ABC_transporter-like_CS"/>
</dbReference>
<evidence type="ECO:0000256" key="7">
    <source>
        <dbReference type="ARBA" id="ARBA00038388"/>
    </source>
</evidence>
<dbReference type="CDD" id="cd03255">
    <property type="entry name" value="ABC_MJ0796_LolCDE_FtsE"/>
    <property type="match status" value="1"/>
</dbReference>
<keyword evidence="4 9" id="KW-0067">ATP-binding</keyword>
<dbReference type="RefSeq" id="WP_136346714.1">
    <property type="nucleotide sequence ID" value="NZ_SSOC01000001.1"/>
</dbReference>
<evidence type="ECO:0000256" key="3">
    <source>
        <dbReference type="ARBA" id="ARBA00022741"/>
    </source>
</evidence>
<dbReference type="SUPFAM" id="SSF52540">
    <property type="entry name" value="P-loop containing nucleoside triphosphate hydrolases"/>
    <property type="match status" value="1"/>
</dbReference>
<dbReference type="PANTHER" id="PTHR42798:SF2">
    <property type="entry name" value="ABC TRANSPORTER ATP-BINDING PROTEIN MG467-RELATED"/>
    <property type="match status" value="1"/>
</dbReference>
<comment type="similarity">
    <text evidence="7">Belongs to the ABC transporter superfamily. Macrolide exporter (TC 3.A.1.122) family.</text>
</comment>
<keyword evidence="5" id="KW-0812">Transmembrane</keyword>
<accession>A0A4S4B410</accession>
<evidence type="ECO:0000259" key="8">
    <source>
        <dbReference type="PROSITE" id="PS50893"/>
    </source>
</evidence>
<dbReference type="GO" id="GO:0046677">
    <property type="term" value="P:response to antibiotic"/>
    <property type="evidence" value="ECO:0007669"/>
    <property type="project" value="UniProtKB-KW"/>
</dbReference>
<dbReference type="FunFam" id="3.40.50.300:FF:000032">
    <property type="entry name" value="Export ABC transporter ATP-binding protein"/>
    <property type="match status" value="1"/>
</dbReference>
<protein>
    <submittedName>
        <fullName evidence="9">ABC transporter ATP-binding protein</fullName>
    </submittedName>
</protein>
<keyword evidence="3" id="KW-0547">Nucleotide-binding</keyword>
<evidence type="ECO:0000256" key="1">
    <source>
        <dbReference type="ARBA" id="ARBA00022448"/>
    </source>
</evidence>
<keyword evidence="10" id="KW-1185">Reference proteome</keyword>
<feature type="domain" description="ABC transporter" evidence="8">
    <location>
        <begin position="12"/>
        <end position="251"/>
    </location>
</feature>
<dbReference type="InterPro" id="IPR027417">
    <property type="entry name" value="P-loop_NTPase"/>
</dbReference>
<dbReference type="GO" id="GO:0016887">
    <property type="term" value="F:ATP hydrolysis activity"/>
    <property type="evidence" value="ECO:0007669"/>
    <property type="project" value="InterPro"/>
</dbReference>
<evidence type="ECO:0000256" key="2">
    <source>
        <dbReference type="ARBA" id="ARBA00022475"/>
    </source>
</evidence>
<sequence length="258" mass="28113">MSSTPEDNLPLIRLRGLTKVYGQGQAAFQALKGVDLDIEAGDFVAIMGPSGSGKSTVMNTLGCLDTPTGGEYLFHGLHVERLGRDQRARLRRRYLGFVFQGFNLLARTSAQENVELPLLYRGEPAAARHRAARAALASVGLDGWEHHTPAELSGGQQQRVAIARAIVTEPEVLLADEPTGNLDTQRSHEIMELLWRLNDEQGITVLMVTHEPDMAQYARRIVHFVDGRIDSDTRNPQPAALARRAANTASVASAEGAN</sequence>